<dbReference type="STRING" id="214095.RU97_GL001496"/>
<gene>
    <name evidence="2" type="ORF">RU97_GL001496</name>
</gene>
<dbReference type="Proteomes" id="UP000181884">
    <property type="component" value="Unassembled WGS sequence"/>
</dbReference>
<evidence type="ECO:0008006" key="4">
    <source>
        <dbReference type="Google" id="ProtNLM"/>
    </source>
</evidence>
<dbReference type="InterPro" id="IPR000600">
    <property type="entry name" value="ROK"/>
</dbReference>
<evidence type="ECO:0000256" key="1">
    <source>
        <dbReference type="ARBA" id="ARBA00006479"/>
    </source>
</evidence>
<keyword evidence="3" id="KW-1185">Reference proteome</keyword>
<reference evidence="2 3" key="1">
    <citation type="submission" date="2014-12" db="EMBL/GenBank/DDBJ databases">
        <title>Draft genome sequences of 29 type strains of Enterococci.</title>
        <authorList>
            <person name="Zhong Z."/>
            <person name="Sun Z."/>
            <person name="Liu W."/>
            <person name="Zhang W."/>
            <person name="Zhang H."/>
        </authorList>
    </citation>
    <scope>NUCLEOTIDE SEQUENCE [LARGE SCALE GENOMIC DNA]</scope>
    <source>
        <strain evidence="2 3">DSM 17029</strain>
    </source>
</reference>
<proteinExistence type="inferred from homology"/>
<dbReference type="EMBL" id="JXKH01000003">
    <property type="protein sequence ID" value="OJG18878.1"/>
    <property type="molecule type" value="Genomic_DNA"/>
</dbReference>
<dbReference type="AlphaFoldDB" id="A0A1L8RGK2"/>
<protein>
    <recommendedName>
        <fullName evidence="4">ROK family protein</fullName>
    </recommendedName>
</protein>
<dbReference type="InterPro" id="IPR043129">
    <property type="entry name" value="ATPase_NBD"/>
</dbReference>
<sequence length="310" mass="33479">MYVGFDIGGTMIKYGLVSETGEILEQAQLPTPSEKEAILVALTEVVADYQTKSTLKGIGISAPGVIRRDGFMTTAGAIRSLYRINLKEEMMQRCQLPVFVENDANAAAIAEKWLGNAQNYNDYICLVLGTGVGGGVVINGQIYRGAHGMAGEFGFMLIDALPATGNLEAASVNWHGAVVGGLYPIYNRALRRSNPQAETVKDARVILARAKAGERIAQEVLDRYYQDLAVTCLNLLTSFDPEAILIGGGISANEDFMQGLLDKVAVVASQHEAINYLQDKTMGIVQPAKLRNNAGLIGAVYQIHQEIQEK</sequence>
<dbReference type="PANTHER" id="PTHR18964:SF165">
    <property type="entry name" value="BETA-GLUCOSIDE KINASE"/>
    <property type="match status" value="1"/>
</dbReference>
<dbReference type="Gene3D" id="3.30.420.40">
    <property type="match status" value="2"/>
</dbReference>
<comment type="similarity">
    <text evidence="1">Belongs to the ROK (NagC/XylR) family.</text>
</comment>
<dbReference type="Pfam" id="PF00480">
    <property type="entry name" value="ROK"/>
    <property type="match status" value="1"/>
</dbReference>
<organism evidence="2 3">
    <name type="scientific">Enterococcus canis</name>
    <dbReference type="NCBI Taxonomy" id="214095"/>
    <lineage>
        <taxon>Bacteria</taxon>
        <taxon>Bacillati</taxon>
        <taxon>Bacillota</taxon>
        <taxon>Bacilli</taxon>
        <taxon>Lactobacillales</taxon>
        <taxon>Enterococcaceae</taxon>
        <taxon>Enterococcus</taxon>
    </lineage>
</organism>
<evidence type="ECO:0000313" key="2">
    <source>
        <dbReference type="EMBL" id="OJG18878.1"/>
    </source>
</evidence>
<accession>A0A1L8RGK2</accession>
<comment type="caution">
    <text evidence="2">The sequence shown here is derived from an EMBL/GenBank/DDBJ whole genome shotgun (WGS) entry which is preliminary data.</text>
</comment>
<dbReference type="PANTHER" id="PTHR18964">
    <property type="entry name" value="ROK (REPRESSOR, ORF, KINASE) FAMILY"/>
    <property type="match status" value="1"/>
</dbReference>
<dbReference type="SUPFAM" id="SSF53067">
    <property type="entry name" value="Actin-like ATPase domain"/>
    <property type="match status" value="1"/>
</dbReference>
<dbReference type="RefSeq" id="WP_067394273.1">
    <property type="nucleotide sequence ID" value="NZ_JXKH01000003.1"/>
</dbReference>
<name>A0A1L8RGK2_9ENTE</name>
<evidence type="ECO:0000313" key="3">
    <source>
        <dbReference type="Proteomes" id="UP000181884"/>
    </source>
</evidence>